<evidence type="ECO:0000259" key="2">
    <source>
        <dbReference type="PROSITE" id="PS51462"/>
    </source>
</evidence>
<comment type="caution">
    <text evidence="3">The sequence shown here is derived from an EMBL/GenBank/DDBJ whole genome shotgun (WGS) entry which is preliminary data.</text>
</comment>
<keyword evidence="4" id="KW-1185">Reference proteome</keyword>
<dbReference type="CDD" id="cd03676">
    <property type="entry name" value="NUDIX_Tnr3_like"/>
    <property type="match status" value="1"/>
</dbReference>
<dbReference type="EMBL" id="SPUK01000007">
    <property type="protein sequence ID" value="TQV95542.1"/>
    <property type="molecule type" value="Genomic_DNA"/>
</dbReference>
<keyword evidence="3" id="KW-0808">Transferase</keyword>
<dbReference type="InterPro" id="IPR000086">
    <property type="entry name" value="NUDIX_hydrolase_dom"/>
</dbReference>
<accession>A0A545V1G1</accession>
<evidence type="ECO:0000313" key="3">
    <source>
        <dbReference type="EMBL" id="TQV95542.1"/>
    </source>
</evidence>
<keyword evidence="3" id="KW-0418">Kinase</keyword>
<name>A0A545V1G1_9HYPO</name>
<dbReference type="GO" id="GO:0016301">
    <property type="term" value="F:kinase activity"/>
    <property type="evidence" value="ECO:0007669"/>
    <property type="project" value="UniProtKB-KW"/>
</dbReference>
<sequence>MPWTPEFQLDKSSRTISLVPEDKTQLATASATAISRLLSAAQDAGAFAKLSNWPGEKFPVIGSPFTFAIDRAIAPYFGIVTTGAQLTAFVRNEVGQIDGIWLVKRAADKPTYPGLLDNAVGGAVKHDETPFECLLREASEELGLVAEAAVPAGTVSWFNIKDSRSGLASGLVEPGVQYVYDLEVSPEVELRPEEPGIEWVKLLSVEETKAALKRYEFKPSCAIVMIDFFVRHGMINAENDTHFAEMIPRLHRALPLPVI</sequence>
<dbReference type="GO" id="GO:0044715">
    <property type="term" value="F:8-oxo-dGDP phosphatase activity"/>
    <property type="evidence" value="ECO:0007669"/>
    <property type="project" value="TreeGrafter"/>
</dbReference>
<gene>
    <name evidence="3" type="ORF">IF1G_05371</name>
</gene>
<reference evidence="3 4" key="1">
    <citation type="journal article" date="2019" name="Appl. Microbiol. Biotechnol.">
        <title>Genome sequence of Isaria javanica and comparative genome analysis insights into family S53 peptidase evolution in fungal entomopathogens.</title>
        <authorList>
            <person name="Lin R."/>
            <person name="Zhang X."/>
            <person name="Xin B."/>
            <person name="Zou M."/>
            <person name="Gao Y."/>
            <person name="Qin F."/>
            <person name="Hu Q."/>
            <person name="Xie B."/>
            <person name="Cheng X."/>
        </authorList>
    </citation>
    <scope>NUCLEOTIDE SEQUENCE [LARGE SCALE GENOMIC DNA]</scope>
    <source>
        <strain evidence="3 4">IJ1G</strain>
    </source>
</reference>
<dbReference type="Proteomes" id="UP000315783">
    <property type="component" value="Unassembled WGS sequence"/>
</dbReference>
<proteinExistence type="predicted"/>
<dbReference type="InterPro" id="IPR020084">
    <property type="entry name" value="NUDIX_hydrolase_CS"/>
</dbReference>
<keyword evidence="1" id="KW-0378">Hydrolase</keyword>
<dbReference type="PANTHER" id="PTHR13622">
    <property type="entry name" value="THIAMIN PYROPHOSPHOKINASE"/>
    <property type="match status" value="1"/>
</dbReference>
<protein>
    <submittedName>
        <fullName evidence="3">Thiamine pyrophosphokinase</fullName>
    </submittedName>
</protein>
<dbReference type="STRING" id="43265.A0A545V1G1"/>
<dbReference type="InterPro" id="IPR015797">
    <property type="entry name" value="NUDIX_hydrolase-like_dom_sf"/>
</dbReference>
<dbReference type="PROSITE" id="PS51462">
    <property type="entry name" value="NUDIX"/>
    <property type="match status" value="1"/>
</dbReference>
<dbReference type="Pfam" id="PF00293">
    <property type="entry name" value="NUDIX"/>
    <property type="match status" value="1"/>
</dbReference>
<feature type="domain" description="Nudix hydrolase" evidence="2">
    <location>
        <begin position="81"/>
        <end position="225"/>
    </location>
</feature>
<dbReference type="SUPFAM" id="SSF55811">
    <property type="entry name" value="Nudix"/>
    <property type="match status" value="1"/>
</dbReference>
<dbReference type="Gene3D" id="3.90.79.10">
    <property type="entry name" value="Nucleoside Triphosphate Pyrophosphohydrolase"/>
    <property type="match status" value="1"/>
</dbReference>
<evidence type="ECO:0000313" key="4">
    <source>
        <dbReference type="Proteomes" id="UP000315783"/>
    </source>
</evidence>
<dbReference type="AlphaFoldDB" id="A0A545V1G1"/>
<dbReference type="OrthoDB" id="10261522at2759"/>
<dbReference type="PANTHER" id="PTHR13622:SF11">
    <property type="entry name" value="THIAMIN PYROPHOSPHOKINASE"/>
    <property type="match status" value="1"/>
</dbReference>
<evidence type="ECO:0000256" key="1">
    <source>
        <dbReference type="ARBA" id="ARBA00022801"/>
    </source>
</evidence>
<organism evidence="3 4">
    <name type="scientific">Cordyceps javanica</name>
    <dbReference type="NCBI Taxonomy" id="43265"/>
    <lineage>
        <taxon>Eukaryota</taxon>
        <taxon>Fungi</taxon>
        <taxon>Dikarya</taxon>
        <taxon>Ascomycota</taxon>
        <taxon>Pezizomycotina</taxon>
        <taxon>Sordariomycetes</taxon>
        <taxon>Hypocreomycetidae</taxon>
        <taxon>Hypocreales</taxon>
        <taxon>Cordycipitaceae</taxon>
        <taxon>Cordyceps</taxon>
    </lineage>
</organism>
<dbReference type="PROSITE" id="PS00893">
    <property type="entry name" value="NUDIX_BOX"/>
    <property type="match status" value="1"/>
</dbReference>